<reference evidence="3 4" key="1">
    <citation type="journal article" date="2019" name="Genome Biol. Evol.">
        <title>Day and night: Metabolic profiles and evolutionary relationships of six axenic non-marine cyanobacteria.</title>
        <authorList>
            <person name="Will S.E."/>
            <person name="Henke P."/>
            <person name="Boedeker C."/>
            <person name="Huang S."/>
            <person name="Brinkmann H."/>
            <person name="Rohde M."/>
            <person name="Jarek M."/>
            <person name="Friedl T."/>
            <person name="Seufert S."/>
            <person name="Schumacher M."/>
            <person name="Overmann J."/>
            <person name="Neumann-Schaal M."/>
            <person name="Petersen J."/>
        </authorList>
    </citation>
    <scope>NUCLEOTIDE SEQUENCE [LARGE SCALE GENOMIC DNA]</scope>
    <source>
        <strain evidence="3 4">PCC 6912</strain>
    </source>
</reference>
<dbReference type="STRING" id="211165.GCA_000317285_05887"/>
<proteinExistence type="predicted"/>
<evidence type="ECO:0000313" key="4">
    <source>
        <dbReference type="Proteomes" id="UP000268857"/>
    </source>
</evidence>
<comment type="caution">
    <text evidence="3">The sequence shown here is derived from an EMBL/GenBank/DDBJ whole genome shotgun (WGS) entry which is preliminary data.</text>
</comment>
<dbReference type="EMBL" id="RSCJ01000002">
    <property type="protein sequence ID" value="RUR86006.1"/>
    <property type="molecule type" value="Genomic_DNA"/>
</dbReference>
<dbReference type="Pfam" id="PF08239">
    <property type="entry name" value="SH3_3"/>
    <property type="match status" value="1"/>
</dbReference>
<evidence type="ECO:0000259" key="2">
    <source>
        <dbReference type="PROSITE" id="PS51781"/>
    </source>
</evidence>
<gene>
    <name evidence="3" type="ORF">PCC6912_08310</name>
</gene>
<organism evidence="3 4">
    <name type="scientific">Chlorogloeopsis fritschii PCC 6912</name>
    <dbReference type="NCBI Taxonomy" id="211165"/>
    <lineage>
        <taxon>Bacteria</taxon>
        <taxon>Bacillati</taxon>
        <taxon>Cyanobacteriota</taxon>
        <taxon>Cyanophyceae</taxon>
        <taxon>Nostocales</taxon>
        <taxon>Chlorogloeopsidaceae</taxon>
        <taxon>Chlorogloeopsis</taxon>
    </lineage>
</organism>
<feature type="domain" description="SH3b" evidence="2">
    <location>
        <begin position="27"/>
        <end position="90"/>
    </location>
</feature>
<dbReference type="PROSITE" id="PS51781">
    <property type="entry name" value="SH3B"/>
    <property type="match status" value="1"/>
</dbReference>
<sequence length="109" mass="11745">MRLKNLVAACIAGFIFAIGSWSTIIAGEAAVVTSRYLNIRSGPGTEHRSIFILRQGDRVEIVEQQGEWAKIVGELGGEGWVETAYISSVQSSGDSSSDSENSNIIQGLW</sequence>
<dbReference type="AlphaFoldDB" id="A0A3S1ANN5"/>
<name>A0A3S1ANN5_CHLFR</name>
<dbReference type="Proteomes" id="UP000268857">
    <property type="component" value="Unassembled WGS sequence"/>
</dbReference>
<dbReference type="OrthoDB" id="583778at2"/>
<protein>
    <recommendedName>
        <fullName evidence="2">SH3b domain-containing protein</fullName>
    </recommendedName>
</protein>
<dbReference type="Gene3D" id="2.30.30.40">
    <property type="entry name" value="SH3 Domains"/>
    <property type="match status" value="1"/>
</dbReference>
<dbReference type="InterPro" id="IPR003646">
    <property type="entry name" value="SH3-like_bac-type"/>
</dbReference>
<keyword evidence="4" id="KW-1185">Reference proteome</keyword>
<accession>A0A3S1ANN5</accession>
<dbReference type="SMART" id="SM00287">
    <property type="entry name" value="SH3b"/>
    <property type="match status" value="1"/>
</dbReference>
<dbReference type="RefSeq" id="WP_016877887.1">
    <property type="nucleotide sequence ID" value="NZ_AJLN01000135.1"/>
</dbReference>
<evidence type="ECO:0000313" key="3">
    <source>
        <dbReference type="EMBL" id="RUR86006.1"/>
    </source>
</evidence>
<evidence type="ECO:0000256" key="1">
    <source>
        <dbReference type="SAM" id="MobiDB-lite"/>
    </source>
</evidence>
<feature type="region of interest" description="Disordered" evidence="1">
    <location>
        <begin position="90"/>
        <end position="109"/>
    </location>
</feature>